<dbReference type="STRING" id="78345.BMERY_1287"/>
<proteinExistence type="inferred from homology"/>
<comment type="caution">
    <text evidence="8">The sequence shown here is derived from an EMBL/GenBank/DDBJ whole genome shotgun (WGS) entry which is preliminary data.</text>
</comment>
<dbReference type="InterPro" id="IPR015421">
    <property type="entry name" value="PyrdxlP-dep_Trfase_major"/>
</dbReference>
<dbReference type="InterPro" id="IPR004839">
    <property type="entry name" value="Aminotransferase_I/II_large"/>
</dbReference>
<dbReference type="eggNOG" id="COG0436">
    <property type="taxonomic scope" value="Bacteria"/>
</dbReference>
<evidence type="ECO:0000256" key="3">
    <source>
        <dbReference type="ARBA" id="ARBA00022576"/>
    </source>
</evidence>
<dbReference type="GO" id="GO:0006520">
    <property type="term" value="P:amino acid metabolic process"/>
    <property type="evidence" value="ECO:0007669"/>
    <property type="project" value="InterPro"/>
</dbReference>
<keyword evidence="9" id="KW-1185">Reference proteome</keyword>
<protein>
    <recommendedName>
        <fullName evidence="6">Aminotransferase</fullName>
        <ecNumber evidence="6">2.6.1.-</ecNumber>
    </recommendedName>
</protein>
<dbReference type="Gene3D" id="3.40.640.10">
    <property type="entry name" value="Type I PLP-dependent aspartate aminotransferase-like (Major domain)"/>
    <property type="match status" value="1"/>
</dbReference>
<dbReference type="PANTHER" id="PTHR46383">
    <property type="entry name" value="ASPARTATE AMINOTRANSFERASE"/>
    <property type="match status" value="1"/>
</dbReference>
<reference evidence="8 9" key="1">
    <citation type="submission" date="2014-03" db="EMBL/GenBank/DDBJ databases">
        <title>Genomics of Bifidobacteria.</title>
        <authorList>
            <person name="Ventura M."/>
            <person name="Milani C."/>
            <person name="Lugli G.A."/>
        </authorList>
    </citation>
    <scope>NUCLEOTIDE SEQUENCE [LARGE SCALE GENOMIC DNA]</scope>
    <source>
        <strain evidence="8 9">LMG 11341</strain>
    </source>
</reference>
<dbReference type="CDD" id="cd00609">
    <property type="entry name" value="AAT_like"/>
    <property type="match status" value="1"/>
</dbReference>
<evidence type="ECO:0000313" key="9">
    <source>
        <dbReference type="Proteomes" id="UP000029060"/>
    </source>
</evidence>
<dbReference type="EMBL" id="JGZC01000004">
    <property type="protein sequence ID" value="KFI71056.1"/>
    <property type="molecule type" value="Genomic_DNA"/>
</dbReference>
<evidence type="ECO:0000256" key="6">
    <source>
        <dbReference type="RuleBase" id="RU000481"/>
    </source>
</evidence>
<sequence>MGKRHGKAGFGVAWCGYNGTMSEAMQPVMSRRAREVQPFRAMVFGEQADRMIANGIDVVKLSLGEPDFGAPPAVRDAMREQYDGRALPYTAAMGLPELRQAIADFYRERHDLTIDPKRIVITSGGSAALLLATALTVDSGDEVLIADPSYPCNRELVKSFEGTVVDVPTSAATRFHLTPELVAQYHTDRTKAVMITSPSNPTGTTIDFDVLKGVCEYAREHGMWRIVDETYLDLADREPDGSEVKSVLECDDEAIVCNSFSKFFGMTGWRLGWVVMPDDDDVLEAVDDLATNYYLCAHTPTQHAALACFTQDSLDECERRRQELLTRRRIVVDGLKRIGLPVEVEPNGAFYAYFNITSTGLDAWTFCERALAEAHVALTPGRDFGAATADTHVRLSYAASQEALREGLDRLGRWLPTL</sequence>
<dbReference type="PROSITE" id="PS00105">
    <property type="entry name" value="AA_TRANSFER_CLASS_1"/>
    <property type="match status" value="1"/>
</dbReference>
<dbReference type="AlphaFoldDB" id="A0A087BJ56"/>
<evidence type="ECO:0000256" key="1">
    <source>
        <dbReference type="ARBA" id="ARBA00001933"/>
    </source>
</evidence>
<keyword evidence="4 6" id="KW-0808">Transferase</keyword>
<evidence type="ECO:0000259" key="7">
    <source>
        <dbReference type="Pfam" id="PF00155"/>
    </source>
</evidence>
<evidence type="ECO:0000256" key="5">
    <source>
        <dbReference type="ARBA" id="ARBA00022898"/>
    </source>
</evidence>
<accession>A0A087BJ56</accession>
<dbReference type="InterPro" id="IPR004838">
    <property type="entry name" value="NHTrfase_class1_PyrdxlP-BS"/>
</dbReference>
<dbReference type="PANTHER" id="PTHR46383:SF2">
    <property type="entry name" value="AMINOTRANSFERASE"/>
    <property type="match status" value="1"/>
</dbReference>
<feature type="domain" description="Aminotransferase class I/classII large" evidence="7">
    <location>
        <begin position="57"/>
        <end position="411"/>
    </location>
</feature>
<gene>
    <name evidence="8" type="ORF">BMERY_1287</name>
</gene>
<keyword evidence="5" id="KW-0663">Pyridoxal phosphate</keyword>
<evidence type="ECO:0000256" key="4">
    <source>
        <dbReference type="ARBA" id="ARBA00022679"/>
    </source>
</evidence>
<dbReference type="GO" id="GO:0008483">
    <property type="term" value="F:transaminase activity"/>
    <property type="evidence" value="ECO:0007669"/>
    <property type="project" value="UniProtKB-KW"/>
</dbReference>
<organism evidence="8 9">
    <name type="scientific">Bifidobacterium merycicum</name>
    <dbReference type="NCBI Taxonomy" id="78345"/>
    <lineage>
        <taxon>Bacteria</taxon>
        <taxon>Bacillati</taxon>
        <taxon>Actinomycetota</taxon>
        <taxon>Actinomycetes</taxon>
        <taxon>Bifidobacteriales</taxon>
        <taxon>Bifidobacteriaceae</taxon>
        <taxon>Bifidobacterium</taxon>
    </lineage>
</organism>
<evidence type="ECO:0000256" key="2">
    <source>
        <dbReference type="ARBA" id="ARBA00007441"/>
    </source>
</evidence>
<keyword evidence="3 6" id="KW-0032">Aminotransferase</keyword>
<dbReference type="SUPFAM" id="SSF53383">
    <property type="entry name" value="PLP-dependent transferases"/>
    <property type="match status" value="1"/>
</dbReference>
<dbReference type="GO" id="GO:0030170">
    <property type="term" value="F:pyridoxal phosphate binding"/>
    <property type="evidence" value="ECO:0007669"/>
    <property type="project" value="InterPro"/>
</dbReference>
<comment type="cofactor">
    <cofactor evidence="1 6">
        <name>pyridoxal 5'-phosphate</name>
        <dbReference type="ChEBI" id="CHEBI:597326"/>
    </cofactor>
</comment>
<name>A0A087BJ56_9BIFI</name>
<evidence type="ECO:0000313" key="8">
    <source>
        <dbReference type="EMBL" id="KFI71056.1"/>
    </source>
</evidence>
<comment type="similarity">
    <text evidence="2 6">Belongs to the class-I pyridoxal-phosphate-dependent aminotransferase family.</text>
</comment>
<dbReference type="Pfam" id="PF00155">
    <property type="entry name" value="Aminotran_1_2"/>
    <property type="match status" value="1"/>
</dbReference>
<dbReference type="InterPro" id="IPR050596">
    <property type="entry name" value="AspAT/PAT-like"/>
</dbReference>
<dbReference type="InterPro" id="IPR015424">
    <property type="entry name" value="PyrdxlP-dep_Trfase"/>
</dbReference>
<dbReference type="EC" id="2.6.1.-" evidence="6"/>
<dbReference type="Proteomes" id="UP000029060">
    <property type="component" value="Unassembled WGS sequence"/>
</dbReference>